<gene>
    <name evidence="2" type="ORF">GCM10022377_08780</name>
</gene>
<proteinExistence type="predicted"/>
<dbReference type="RefSeq" id="WP_344880504.1">
    <property type="nucleotide sequence ID" value="NZ_BAABCJ010000001.1"/>
</dbReference>
<protein>
    <submittedName>
        <fullName evidence="2">NAD-dependent epimerase/dehydratase family protein</fullName>
    </submittedName>
</protein>
<dbReference type="InterPro" id="IPR036291">
    <property type="entry name" value="NAD(P)-bd_dom_sf"/>
</dbReference>
<dbReference type="Gene3D" id="3.40.50.720">
    <property type="entry name" value="NAD(P)-binding Rossmann-like Domain"/>
    <property type="match status" value="1"/>
</dbReference>
<name>A0ABP7CYA0_9MICC</name>
<dbReference type="PANTHER" id="PTHR43245:SF13">
    <property type="entry name" value="UDP-D-APIOSE_UDP-D-XYLOSE SYNTHASE 2"/>
    <property type="match status" value="1"/>
</dbReference>
<sequence length="302" mass="32557">MSNVLVVGGNGFLGAALVDALTTDGHSVRVLDRFSSPRRYQANGVDEHRATLDDEEAMARALADVEVVFHFLSTTTPATAAGEPLRDITENLALSVRLAAAAAAAGVRRMIYASSGGTVYGPVAGKGRIDESAPLRPISPYGIGKAAMESYLEYFRLEHGLEYRVMRIGNPYGPAQMIPAPRGLIAVALSKAIRDEPFHRIGNAIRDYLHIDDLVEQVLAASLAPSPHRIFNIASGTGHSVSEVLSLVRRVTGLPLVEHVGENPATYVDRSVLDPSLVLTEFEVTRPRPLGDGIEQMWEAIR</sequence>
<evidence type="ECO:0000313" key="3">
    <source>
        <dbReference type="Proteomes" id="UP001501536"/>
    </source>
</evidence>
<dbReference type="Pfam" id="PF01370">
    <property type="entry name" value="Epimerase"/>
    <property type="match status" value="1"/>
</dbReference>
<dbReference type="EMBL" id="BAABCJ010000001">
    <property type="protein sequence ID" value="GAA3698108.1"/>
    <property type="molecule type" value="Genomic_DNA"/>
</dbReference>
<dbReference type="Proteomes" id="UP001501536">
    <property type="component" value="Unassembled WGS sequence"/>
</dbReference>
<feature type="domain" description="NAD-dependent epimerase/dehydratase" evidence="1">
    <location>
        <begin position="4"/>
        <end position="234"/>
    </location>
</feature>
<dbReference type="InterPro" id="IPR050177">
    <property type="entry name" value="Lipid_A_modif_metabolic_enz"/>
</dbReference>
<reference evidence="3" key="1">
    <citation type="journal article" date="2019" name="Int. J. Syst. Evol. Microbiol.">
        <title>The Global Catalogue of Microorganisms (GCM) 10K type strain sequencing project: providing services to taxonomists for standard genome sequencing and annotation.</title>
        <authorList>
            <consortium name="The Broad Institute Genomics Platform"/>
            <consortium name="The Broad Institute Genome Sequencing Center for Infectious Disease"/>
            <person name="Wu L."/>
            <person name="Ma J."/>
        </authorList>
    </citation>
    <scope>NUCLEOTIDE SEQUENCE [LARGE SCALE GENOMIC DNA]</scope>
    <source>
        <strain evidence="3">JCM 16961</strain>
    </source>
</reference>
<dbReference type="SUPFAM" id="SSF51735">
    <property type="entry name" value="NAD(P)-binding Rossmann-fold domains"/>
    <property type="match status" value="1"/>
</dbReference>
<dbReference type="PANTHER" id="PTHR43245">
    <property type="entry name" value="BIFUNCTIONAL POLYMYXIN RESISTANCE PROTEIN ARNA"/>
    <property type="match status" value="1"/>
</dbReference>
<comment type="caution">
    <text evidence="2">The sequence shown here is derived from an EMBL/GenBank/DDBJ whole genome shotgun (WGS) entry which is preliminary data.</text>
</comment>
<dbReference type="InterPro" id="IPR001509">
    <property type="entry name" value="Epimerase_deHydtase"/>
</dbReference>
<evidence type="ECO:0000259" key="1">
    <source>
        <dbReference type="Pfam" id="PF01370"/>
    </source>
</evidence>
<accession>A0ABP7CYA0</accession>
<organism evidence="2 3">
    <name type="scientific">Zhihengliuella alba</name>
    <dbReference type="NCBI Taxonomy" id="547018"/>
    <lineage>
        <taxon>Bacteria</taxon>
        <taxon>Bacillati</taxon>
        <taxon>Actinomycetota</taxon>
        <taxon>Actinomycetes</taxon>
        <taxon>Micrococcales</taxon>
        <taxon>Micrococcaceae</taxon>
        <taxon>Zhihengliuella</taxon>
    </lineage>
</organism>
<keyword evidence="3" id="KW-1185">Reference proteome</keyword>
<evidence type="ECO:0000313" key="2">
    <source>
        <dbReference type="EMBL" id="GAA3698108.1"/>
    </source>
</evidence>